<name>A0A7C9RAZ8_9HYPH</name>
<reference evidence="7 8" key="1">
    <citation type="submission" date="2020-02" db="EMBL/GenBank/DDBJ databases">
        <title>Genome sequence of the type strain CGMCC 1.15528 of Mesorhizobium zhangyense.</title>
        <authorList>
            <person name="Gao J."/>
            <person name="Sun J."/>
        </authorList>
    </citation>
    <scope>NUCLEOTIDE SEQUENCE [LARGE SCALE GENOMIC DNA]</scope>
    <source>
        <strain evidence="7 8">CGMCC 1.15528</strain>
    </source>
</reference>
<evidence type="ECO:0000256" key="5">
    <source>
        <dbReference type="SAM" id="Phobius"/>
    </source>
</evidence>
<evidence type="ECO:0000256" key="1">
    <source>
        <dbReference type="ARBA" id="ARBA00004141"/>
    </source>
</evidence>
<feature type="transmembrane region" description="Helical" evidence="5">
    <location>
        <begin position="12"/>
        <end position="33"/>
    </location>
</feature>
<gene>
    <name evidence="7" type="ORF">G6N74_25010</name>
</gene>
<evidence type="ECO:0000313" key="8">
    <source>
        <dbReference type="Proteomes" id="UP000481252"/>
    </source>
</evidence>
<keyword evidence="8" id="KW-1185">Reference proteome</keyword>
<dbReference type="PROSITE" id="PS50850">
    <property type="entry name" value="MFS"/>
    <property type="match status" value="1"/>
</dbReference>
<dbReference type="InterPro" id="IPR020846">
    <property type="entry name" value="MFS_dom"/>
</dbReference>
<evidence type="ECO:0000256" key="4">
    <source>
        <dbReference type="ARBA" id="ARBA00023136"/>
    </source>
</evidence>
<sequence length="485" mass="50448">MSVASNRVDWHALWASGDLARFCFICLGILLHATNETMVATIMPAMVGDLSGVQLVGWSLAIYEVGAIVAGAAAGRLVSYVPLRTNMVVAALLYSTGALLCATASSMPWFLTGRLIEGFGGGALVSLAFVSVERLFPRKIWPQLFGVMSAIWGVAAFSGPLLGALMAQAFSWRWAFGVFFLGGIAMALACFAVLRSPEATRRTAGLGTLPPFPFLALGALAASVILIALAGVKIDLLRSSLFLVLGIAALGMFFVLDARKPLSRLFPSRPFDWHSPVGNGMIMIAAFSVATVSFAVYGPLLLTSLHGISLLTTGYIIAAESIAWSVLSILVANAPPHRERLIIVTGACMITAGVAGLAYAIPQGSIPLVLLCALLQGGGFGIAWPFVTRVIVAAADPSESTVASSAVPTMQRIGYAIGAAISGIIANASGFSHGLSGATAHSVAVWLYLAFVPLGIVGVVAATRIVRRQKFTADSRRAAEADGPG</sequence>
<dbReference type="InterPro" id="IPR011701">
    <property type="entry name" value="MFS"/>
</dbReference>
<dbReference type="InterPro" id="IPR036259">
    <property type="entry name" value="MFS_trans_sf"/>
</dbReference>
<evidence type="ECO:0000313" key="7">
    <source>
        <dbReference type="EMBL" id="NGN44336.1"/>
    </source>
</evidence>
<evidence type="ECO:0000256" key="3">
    <source>
        <dbReference type="ARBA" id="ARBA00022989"/>
    </source>
</evidence>
<feature type="transmembrane region" description="Helical" evidence="5">
    <location>
        <begin position="341"/>
        <end position="362"/>
    </location>
</feature>
<evidence type="ECO:0000256" key="2">
    <source>
        <dbReference type="ARBA" id="ARBA00022692"/>
    </source>
</evidence>
<dbReference type="PANTHER" id="PTHR23501">
    <property type="entry name" value="MAJOR FACILITATOR SUPERFAMILY"/>
    <property type="match status" value="1"/>
</dbReference>
<feature type="transmembrane region" description="Helical" evidence="5">
    <location>
        <begin position="314"/>
        <end position="334"/>
    </location>
</feature>
<dbReference type="SUPFAM" id="SSF103473">
    <property type="entry name" value="MFS general substrate transporter"/>
    <property type="match status" value="1"/>
</dbReference>
<feature type="transmembrane region" description="Helical" evidence="5">
    <location>
        <begin position="53"/>
        <end position="75"/>
    </location>
</feature>
<protein>
    <submittedName>
        <fullName evidence="7">MFS transporter</fullName>
    </submittedName>
</protein>
<dbReference type="GO" id="GO:0022857">
    <property type="term" value="F:transmembrane transporter activity"/>
    <property type="evidence" value="ECO:0007669"/>
    <property type="project" value="InterPro"/>
</dbReference>
<feature type="transmembrane region" description="Helical" evidence="5">
    <location>
        <begin position="236"/>
        <end position="256"/>
    </location>
</feature>
<keyword evidence="4 5" id="KW-0472">Membrane</keyword>
<keyword evidence="2 5" id="KW-0812">Transmembrane</keyword>
<feature type="transmembrane region" description="Helical" evidence="5">
    <location>
        <begin position="87"/>
        <end position="109"/>
    </location>
</feature>
<dbReference type="PRINTS" id="PR01036">
    <property type="entry name" value="TCRTETB"/>
</dbReference>
<feature type="transmembrane region" description="Helical" evidence="5">
    <location>
        <begin position="115"/>
        <end position="132"/>
    </location>
</feature>
<proteinExistence type="predicted"/>
<accession>A0A7C9RAZ8</accession>
<dbReference type="RefSeq" id="WP_165120721.1">
    <property type="nucleotide sequence ID" value="NZ_JAAKZG010000014.1"/>
</dbReference>
<dbReference type="Proteomes" id="UP000481252">
    <property type="component" value="Unassembled WGS sequence"/>
</dbReference>
<feature type="transmembrane region" description="Helical" evidence="5">
    <location>
        <begin position="443"/>
        <end position="466"/>
    </location>
</feature>
<dbReference type="Gene3D" id="1.20.1250.20">
    <property type="entry name" value="MFS general substrate transporter like domains"/>
    <property type="match status" value="2"/>
</dbReference>
<feature type="transmembrane region" description="Helical" evidence="5">
    <location>
        <begin position="172"/>
        <end position="194"/>
    </location>
</feature>
<feature type="transmembrane region" description="Helical" evidence="5">
    <location>
        <begin position="277"/>
        <end position="302"/>
    </location>
</feature>
<feature type="domain" description="Major facilitator superfamily (MFS) profile" evidence="6">
    <location>
        <begin position="21"/>
        <end position="470"/>
    </location>
</feature>
<feature type="transmembrane region" description="Helical" evidence="5">
    <location>
        <begin position="368"/>
        <end position="392"/>
    </location>
</feature>
<dbReference type="EMBL" id="JAAKZG010000014">
    <property type="protein sequence ID" value="NGN44336.1"/>
    <property type="molecule type" value="Genomic_DNA"/>
</dbReference>
<feature type="transmembrane region" description="Helical" evidence="5">
    <location>
        <begin position="144"/>
        <end position="166"/>
    </location>
</feature>
<evidence type="ECO:0000259" key="6">
    <source>
        <dbReference type="PROSITE" id="PS50850"/>
    </source>
</evidence>
<comment type="caution">
    <text evidence="7">The sequence shown here is derived from an EMBL/GenBank/DDBJ whole genome shotgun (WGS) entry which is preliminary data.</text>
</comment>
<dbReference type="PANTHER" id="PTHR23501:SF154">
    <property type="entry name" value="MULTIDRUG-EFFLUX TRANSPORTER RV1634-RELATED"/>
    <property type="match status" value="1"/>
</dbReference>
<dbReference type="GO" id="GO:0005886">
    <property type="term" value="C:plasma membrane"/>
    <property type="evidence" value="ECO:0007669"/>
    <property type="project" value="TreeGrafter"/>
</dbReference>
<feature type="transmembrane region" description="Helical" evidence="5">
    <location>
        <begin position="413"/>
        <end position="431"/>
    </location>
</feature>
<comment type="subcellular location">
    <subcellularLocation>
        <location evidence="1">Membrane</location>
        <topology evidence="1">Multi-pass membrane protein</topology>
    </subcellularLocation>
</comment>
<dbReference type="AlphaFoldDB" id="A0A7C9RAZ8"/>
<dbReference type="Pfam" id="PF07690">
    <property type="entry name" value="MFS_1"/>
    <property type="match status" value="1"/>
</dbReference>
<organism evidence="7 8">
    <name type="scientific">Mesorhizobium zhangyense</name>
    <dbReference type="NCBI Taxonomy" id="1776730"/>
    <lineage>
        <taxon>Bacteria</taxon>
        <taxon>Pseudomonadati</taxon>
        <taxon>Pseudomonadota</taxon>
        <taxon>Alphaproteobacteria</taxon>
        <taxon>Hyphomicrobiales</taxon>
        <taxon>Phyllobacteriaceae</taxon>
        <taxon>Mesorhizobium</taxon>
    </lineage>
</organism>
<keyword evidence="3 5" id="KW-1133">Transmembrane helix</keyword>
<feature type="transmembrane region" description="Helical" evidence="5">
    <location>
        <begin position="206"/>
        <end position="230"/>
    </location>
</feature>